<feature type="signal peptide" evidence="1">
    <location>
        <begin position="1"/>
        <end position="23"/>
    </location>
</feature>
<name>A0AA42R6I2_ENTCL</name>
<feature type="chain" id="PRO_5041435578" evidence="1">
    <location>
        <begin position="24"/>
        <end position="139"/>
    </location>
</feature>
<proteinExistence type="predicted"/>
<dbReference type="RefSeq" id="WP_058661529.1">
    <property type="nucleotide sequence ID" value="NZ_CP073310.1"/>
</dbReference>
<keyword evidence="1" id="KW-0732">Signal</keyword>
<gene>
    <name evidence="2" type="ORF">N5E88_23740</name>
</gene>
<sequence>MRCNLIKAVCLTLAVSAAGTALAAQKASQGGITLFAERQSQGSQWDSTTGEAQYMVSYKVTLNNASDKSIEPGKDNKMCFFLFDKNGKSFMSTGIELEMLKKYKPMDNRTGMVYFSSSNPDVLNMPFVRFGIGQDCTKG</sequence>
<evidence type="ECO:0000313" key="3">
    <source>
        <dbReference type="Proteomes" id="UP001161707"/>
    </source>
</evidence>
<reference evidence="2" key="1">
    <citation type="submission" date="2022-09" db="EMBL/GenBank/DDBJ databases">
        <title>Intensive care unit water sources are persistently colonized with multi-drug resistant bacteria and are the site of extensive horizontal gene transfer of antibiotic resistance genes.</title>
        <authorList>
            <person name="Diorio-Toth L."/>
        </authorList>
    </citation>
    <scope>NUCLEOTIDE SEQUENCE</scope>
    <source>
        <strain evidence="2">GD03711</strain>
    </source>
</reference>
<dbReference type="EMBL" id="JAOCIY010000115">
    <property type="protein sequence ID" value="MDH1482472.1"/>
    <property type="molecule type" value="Genomic_DNA"/>
</dbReference>
<dbReference type="Gene3D" id="2.60.40.4110">
    <property type="entry name" value="Protein of unknown function DUF4354"/>
    <property type="match status" value="1"/>
</dbReference>
<dbReference type="InterPro" id="IPR025581">
    <property type="entry name" value="DUF4354"/>
</dbReference>
<evidence type="ECO:0000256" key="1">
    <source>
        <dbReference type="SAM" id="SignalP"/>
    </source>
</evidence>
<protein>
    <submittedName>
        <fullName evidence="2">DUF4354 family protein</fullName>
    </submittedName>
</protein>
<dbReference type="Pfam" id="PF14263">
    <property type="entry name" value="DUF4354"/>
    <property type="match status" value="1"/>
</dbReference>
<dbReference type="Proteomes" id="UP001161707">
    <property type="component" value="Unassembled WGS sequence"/>
</dbReference>
<accession>A0AA42R6I2</accession>
<evidence type="ECO:0000313" key="2">
    <source>
        <dbReference type="EMBL" id="MDH1482472.1"/>
    </source>
</evidence>
<organism evidence="2 3">
    <name type="scientific">Enterobacter cloacae</name>
    <dbReference type="NCBI Taxonomy" id="550"/>
    <lineage>
        <taxon>Bacteria</taxon>
        <taxon>Pseudomonadati</taxon>
        <taxon>Pseudomonadota</taxon>
        <taxon>Gammaproteobacteria</taxon>
        <taxon>Enterobacterales</taxon>
        <taxon>Enterobacteriaceae</taxon>
        <taxon>Enterobacter</taxon>
        <taxon>Enterobacter cloacae complex</taxon>
    </lineage>
</organism>
<dbReference type="AlphaFoldDB" id="A0AA42R6I2"/>
<comment type="caution">
    <text evidence="2">The sequence shown here is derived from an EMBL/GenBank/DDBJ whole genome shotgun (WGS) entry which is preliminary data.</text>
</comment>